<dbReference type="AlphaFoldDB" id="A0A2T0V4J8"/>
<dbReference type="InterPro" id="IPR050817">
    <property type="entry name" value="DjlA_DnaK_co-chaperone"/>
</dbReference>
<dbReference type="CDD" id="cd06257">
    <property type="entry name" value="DnaJ"/>
    <property type="match status" value="1"/>
</dbReference>
<dbReference type="InterPro" id="IPR001623">
    <property type="entry name" value="DnaJ_domain"/>
</dbReference>
<keyword evidence="4" id="KW-1185">Reference proteome</keyword>
<dbReference type="Gene3D" id="1.10.287.110">
    <property type="entry name" value="DnaJ domain"/>
    <property type="match status" value="1"/>
</dbReference>
<proteinExistence type="predicted"/>
<dbReference type="PROSITE" id="PS50076">
    <property type="entry name" value="DNAJ_2"/>
    <property type="match status" value="1"/>
</dbReference>
<evidence type="ECO:0000259" key="2">
    <source>
        <dbReference type="PROSITE" id="PS50076"/>
    </source>
</evidence>
<feature type="compositionally biased region" description="Low complexity" evidence="1">
    <location>
        <begin position="79"/>
        <end position="91"/>
    </location>
</feature>
<dbReference type="PANTHER" id="PTHR24074">
    <property type="entry name" value="CO-CHAPERONE PROTEIN DJLA"/>
    <property type="match status" value="1"/>
</dbReference>
<feature type="domain" description="J" evidence="2">
    <location>
        <begin position="9"/>
        <end position="70"/>
    </location>
</feature>
<dbReference type="RefSeq" id="WP_106214884.1">
    <property type="nucleotide sequence ID" value="NZ_PVTL01000011.1"/>
</dbReference>
<evidence type="ECO:0000313" key="4">
    <source>
        <dbReference type="Proteomes" id="UP000237983"/>
    </source>
</evidence>
<dbReference type="SUPFAM" id="SSF46565">
    <property type="entry name" value="Chaperone J-domain"/>
    <property type="match status" value="1"/>
</dbReference>
<dbReference type="Proteomes" id="UP000237983">
    <property type="component" value="Unassembled WGS sequence"/>
</dbReference>
<gene>
    <name evidence="3" type="ORF">B0I08_11165</name>
</gene>
<feature type="region of interest" description="Disordered" evidence="1">
    <location>
        <begin position="70"/>
        <end position="101"/>
    </location>
</feature>
<dbReference type="Pfam" id="PF00226">
    <property type="entry name" value="DnaJ"/>
    <property type="match status" value="1"/>
</dbReference>
<sequence length="314" mass="33383">MTDSPIAATPYEVLGVPPTADITELRRSYRRMLRETHPDTGGVAVHFHAVQAAWDVIGTVEGRAAYDRGMSAPQRSARPGAAAPTFAPSAAENRRGTRPAPREFGLAGLWQRERYLEMFAEWAPAAAADPYSAAVVRSAPAPLRRVLAKAMAEETSGAALSSLGIGYTIWHGVATGTGAPGEPDEQLDHVVLGASGLFAMSSCDWGAPVRTRKGELIGAGLAADEFPVNALTIRARWFGRRCRVPVTAALIVVPDGSSDDSVMTLGVSRGMPVLLVQLSRLPDVLRVGFGAPPFRGGAEVFELRTRIMAGVRFL</sequence>
<dbReference type="InterPro" id="IPR036869">
    <property type="entry name" value="J_dom_sf"/>
</dbReference>
<protein>
    <submittedName>
        <fullName evidence="3">DnaJ-like protein</fullName>
    </submittedName>
</protein>
<name>A0A2T0V4J8_9MICO</name>
<evidence type="ECO:0000313" key="3">
    <source>
        <dbReference type="EMBL" id="PRY65047.1"/>
    </source>
</evidence>
<accession>A0A2T0V4J8</accession>
<comment type="caution">
    <text evidence="3">The sequence shown here is derived from an EMBL/GenBank/DDBJ whole genome shotgun (WGS) entry which is preliminary data.</text>
</comment>
<dbReference type="EMBL" id="PVTL01000011">
    <property type="protein sequence ID" value="PRY65047.1"/>
    <property type="molecule type" value="Genomic_DNA"/>
</dbReference>
<reference evidence="3 4" key="1">
    <citation type="submission" date="2018-03" db="EMBL/GenBank/DDBJ databases">
        <title>Genomic Encyclopedia of Type Strains, Phase III (KMG-III): the genomes of soil and plant-associated and newly described type strains.</title>
        <authorList>
            <person name="Whitman W."/>
        </authorList>
    </citation>
    <scope>NUCLEOTIDE SEQUENCE [LARGE SCALE GENOMIC DNA]</scope>
    <source>
        <strain evidence="3 4">CGMCC 1.12484</strain>
    </source>
</reference>
<dbReference type="SMART" id="SM00271">
    <property type="entry name" value="DnaJ"/>
    <property type="match status" value="1"/>
</dbReference>
<organism evidence="3 4">
    <name type="scientific">Glaciihabitans tibetensis</name>
    <dbReference type="NCBI Taxonomy" id="1266600"/>
    <lineage>
        <taxon>Bacteria</taxon>
        <taxon>Bacillati</taxon>
        <taxon>Actinomycetota</taxon>
        <taxon>Actinomycetes</taxon>
        <taxon>Micrococcales</taxon>
        <taxon>Microbacteriaceae</taxon>
        <taxon>Glaciihabitans</taxon>
    </lineage>
</organism>
<evidence type="ECO:0000256" key="1">
    <source>
        <dbReference type="SAM" id="MobiDB-lite"/>
    </source>
</evidence>
<dbReference type="OrthoDB" id="5242140at2"/>